<proteinExistence type="predicted"/>
<dbReference type="KEGG" id="bsed:DN745_04045"/>
<keyword evidence="3" id="KW-1185">Reference proteome</keyword>
<reference evidence="2 3" key="1">
    <citation type="submission" date="2018-06" db="EMBL/GenBank/DDBJ databases">
        <title>Lujinxingia sediminis gen. nov. sp. nov., a new facultative anaerobic member of the class Deltaproteobacteria, and proposal of Lujinxingaceae fam. nov.</title>
        <authorList>
            <person name="Guo L.-Y."/>
            <person name="Li C.-M."/>
            <person name="Wang S."/>
            <person name="Du Z.-J."/>
        </authorList>
    </citation>
    <scope>NUCLEOTIDE SEQUENCE [LARGE SCALE GENOMIC DNA]</scope>
    <source>
        <strain evidence="2 3">FA350</strain>
    </source>
</reference>
<dbReference type="InterPro" id="IPR011990">
    <property type="entry name" value="TPR-like_helical_dom_sf"/>
</dbReference>
<feature type="compositionally biased region" description="Basic and acidic residues" evidence="1">
    <location>
        <begin position="385"/>
        <end position="399"/>
    </location>
</feature>
<dbReference type="Proteomes" id="UP000249799">
    <property type="component" value="Chromosome"/>
</dbReference>
<accession>A0A2Z4FHT3</accession>
<feature type="compositionally biased region" description="Low complexity" evidence="1">
    <location>
        <begin position="364"/>
        <end position="384"/>
    </location>
</feature>
<sequence length="399" mass="44255">MENMMTFHVNNSWRRLLNAALVSGLLVAGAVGISGCEKSPEEQLLAAKMAVINSKPDVAEKHLEPVLKGDPDSFEGLRLMASVKQLRGEFAAAEESFLALQKAQGFDVQGEAAQKLSTKQKSQKELLERDLIKLYTDWANAVDPAEDMATFEQVARKGLAISPKQPRLNTMLVEAYENHAKKLVEQGKKVEGAQYYEKIPALYTNSMVRKRVQERASNLRFEAGRAEMLEYFNKTAKPKLVAEDRYDAENKLIIFDIKQDVAEVEKYYAEKQNERVRLNIKDEKQRGIIQQFAIREKLKPALISVVVEATGISPEADFSKLASPKGFEIVKVEPGRRDLSITAQVPLDAVLKVGSDVREKMRQDAAAAKQKAAPGDKPAEGQGADEAKQAEAEKAAPTE</sequence>
<name>A0A2Z4FHT3_9DELT</name>
<dbReference type="SUPFAM" id="SSF48452">
    <property type="entry name" value="TPR-like"/>
    <property type="match status" value="1"/>
</dbReference>
<evidence type="ECO:0000313" key="3">
    <source>
        <dbReference type="Proteomes" id="UP000249799"/>
    </source>
</evidence>
<evidence type="ECO:0000313" key="2">
    <source>
        <dbReference type="EMBL" id="AWV88552.1"/>
    </source>
</evidence>
<evidence type="ECO:0000256" key="1">
    <source>
        <dbReference type="SAM" id="MobiDB-lite"/>
    </source>
</evidence>
<dbReference type="RefSeq" id="WP_111332406.1">
    <property type="nucleotide sequence ID" value="NZ_CP030032.1"/>
</dbReference>
<gene>
    <name evidence="2" type="ORF">DN745_04045</name>
</gene>
<dbReference type="AlphaFoldDB" id="A0A2Z4FHT3"/>
<protein>
    <submittedName>
        <fullName evidence="2">Uncharacterized protein</fullName>
    </submittedName>
</protein>
<dbReference type="Gene3D" id="1.25.40.10">
    <property type="entry name" value="Tetratricopeptide repeat domain"/>
    <property type="match status" value="1"/>
</dbReference>
<organism evidence="2 3">
    <name type="scientific">Bradymonas sediminis</name>
    <dbReference type="NCBI Taxonomy" id="1548548"/>
    <lineage>
        <taxon>Bacteria</taxon>
        <taxon>Deltaproteobacteria</taxon>
        <taxon>Bradymonadales</taxon>
        <taxon>Bradymonadaceae</taxon>
        <taxon>Bradymonas</taxon>
    </lineage>
</organism>
<dbReference type="OrthoDB" id="9979135at2"/>
<feature type="region of interest" description="Disordered" evidence="1">
    <location>
        <begin position="361"/>
        <end position="399"/>
    </location>
</feature>
<dbReference type="EMBL" id="CP030032">
    <property type="protein sequence ID" value="AWV88552.1"/>
    <property type="molecule type" value="Genomic_DNA"/>
</dbReference>